<dbReference type="HAMAP" id="MF_01148">
    <property type="entry name" value="Lnt"/>
    <property type="match status" value="1"/>
</dbReference>
<dbReference type="PANTHER" id="PTHR38686">
    <property type="entry name" value="APOLIPOPROTEIN N-ACYLTRANSFERASE"/>
    <property type="match status" value="1"/>
</dbReference>
<feature type="transmembrane region" description="Helical" evidence="8">
    <location>
        <begin position="20"/>
        <end position="38"/>
    </location>
</feature>
<comment type="subcellular location">
    <subcellularLocation>
        <location evidence="1 8">Cell membrane</location>
        <topology evidence="1 8">Multi-pass membrane protein</topology>
    </subcellularLocation>
</comment>
<comment type="caution">
    <text evidence="10">The sequence shown here is derived from an EMBL/GenBank/DDBJ whole genome shotgun (WGS) entry which is preliminary data.</text>
</comment>
<feature type="transmembrane region" description="Helical" evidence="8">
    <location>
        <begin position="83"/>
        <end position="109"/>
    </location>
</feature>
<accession>A0A4R7Z263</accession>
<keyword evidence="7 8" id="KW-0012">Acyltransferase</keyword>
<dbReference type="EC" id="2.3.1.269" evidence="8"/>
<organism evidence="10 11">
    <name type="scientific">Halanaerobium saccharolyticum</name>
    <dbReference type="NCBI Taxonomy" id="43595"/>
    <lineage>
        <taxon>Bacteria</taxon>
        <taxon>Bacillati</taxon>
        <taxon>Bacillota</taxon>
        <taxon>Clostridia</taxon>
        <taxon>Halanaerobiales</taxon>
        <taxon>Halanaerobiaceae</taxon>
        <taxon>Halanaerobium</taxon>
    </lineage>
</organism>
<feature type="transmembrane region" description="Helical" evidence="8">
    <location>
        <begin position="165"/>
        <end position="185"/>
    </location>
</feature>
<dbReference type="Pfam" id="PF00795">
    <property type="entry name" value="CN_hydrolase"/>
    <property type="match status" value="1"/>
</dbReference>
<gene>
    <name evidence="8" type="primary">lnt</name>
    <name evidence="10" type="ORF">C8C77_11326</name>
</gene>
<sequence length="463" mass="53475">MGLISAFLSAALFTAANYYGKLYFLGWAALLPILYYLFILKNGEISYREIFFSGWKLGFWILLFSGNFLYYSIKLYTSAPMPIIIILLVLLFLLLSLIYGLFLLLYFYLQRKFFAKNEFNPLLFAICWTFFEFSRHYLLGFFPIANPASTQTEFFSFIQLAELGGIWILTFILILVNGLLFQLIFQKNYKNIIIITLILSLIFGFAYSRQQIDFTAARTVGTIQIGIITTDIDQEQKWTSAQLDQNIELTLNAAAELNQTRLIIAPETNLTFDFHSDQQQRQQFLEQLAAEFETPIQIGSLAAKDSGAGRYNSSYLISKSGELISRYDKNLLLYFGESYPYQELLNKYTPYHFSSLNAGEEPKVFKNKNLSWKTVLCSEILYPSYVKPESAEVDFIVNQTNEAWFNNSRLLKNIMWQAAVLRAVENRKPVIKTGNQAWSGIIYPSGKYQKVDPSQYYHILEFN</sequence>
<reference evidence="10 11" key="1">
    <citation type="submission" date="2019-03" db="EMBL/GenBank/DDBJ databases">
        <title>Subsurface microbial communities from deep shales in Ohio and West Virginia, USA.</title>
        <authorList>
            <person name="Wrighton K."/>
        </authorList>
    </citation>
    <scope>NUCLEOTIDE SEQUENCE [LARGE SCALE GENOMIC DNA]</scope>
    <source>
        <strain evidence="10 11">MSL9.2</strain>
    </source>
</reference>
<evidence type="ECO:0000313" key="10">
    <source>
        <dbReference type="EMBL" id="TDW03057.1"/>
    </source>
</evidence>
<dbReference type="PANTHER" id="PTHR38686:SF1">
    <property type="entry name" value="APOLIPOPROTEIN N-ACYLTRANSFERASE"/>
    <property type="match status" value="1"/>
</dbReference>
<dbReference type="Pfam" id="PF20154">
    <property type="entry name" value="LNT_N"/>
    <property type="match status" value="1"/>
</dbReference>
<feature type="transmembrane region" description="Helical" evidence="8">
    <location>
        <begin position="50"/>
        <end position="71"/>
    </location>
</feature>
<dbReference type="NCBIfam" id="TIGR00546">
    <property type="entry name" value="lnt"/>
    <property type="match status" value="1"/>
</dbReference>
<comment type="catalytic activity">
    <reaction evidence="8">
        <text>N-terminal S-1,2-diacyl-sn-glyceryl-L-cysteinyl-[lipoprotein] + a glycerophospholipid = N-acyl-S-1,2-diacyl-sn-glyceryl-L-cysteinyl-[lipoprotein] + a 2-acyl-sn-glycero-3-phospholipid + H(+)</text>
        <dbReference type="Rhea" id="RHEA:48228"/>
        <dbReference type="Rhea" id="RHEA-COMP:14681"/>
        <dbReference type="Rhea" id="RHEA-COMP:14684"/>
        <dbReference type="ChEBI" id="CHEBI:15378"/>
        <dbReference type="ChEBI" id="CHEBI:136912"/>
        <dbReference type="ChEBI" id="CHEBI:140656"/>
        <dbReference type="ChEBI" id="CHEBI:140657"/>
        <dbReference type="ChEBI" id="CHEBI:140660"/>
        <dbReference type="EC" id="2.3.1.269"/>
    </reaction>
</comment>
<feature type="transmembrane region" description="Helical" evidence="8">
    <location>
        <begin position="192"/>
        <end position="208"/>
    </location>
</feature>
<dbReference type="AlphaFoldDB" id="A0A4R7Z263"/>
<dbReference type="OrthoDB" id="9811121at2"/>
<dbReference type="GO" id="GO:0005886">
    <property type="term" value="C:plasma membrane"/>
    <property type="evidence" value="ECO:0007669"/>
    <property type="project" value="UniProtKB-SubCell"/>
</dbReference>
<dbReference type="UniPathway" id="UPA00666"/>
<proteinExistence type="inferred from homology"/>
<dbReference type="RefSeq" id="WP_111572504.1">
    <property type="nucleotide sequence ID" value="NZ_QLME01000014.1"/>
</dbReference>
<evidence type="ECO:0000256" key="5">
    <source>
        <dbReference type="ARBA" id="ARBA00022989"/>
    </source>
</evidence>
<evidence type="ECO:0000259" key="9">
    <source>
        <dbReference type="PROSITE" id="PS50263"/>
    </source>
</evidence>
<evidence type="ECO:0000256" key="8">
    <source>
        <dbReference type="HAMAP-Rule" id="MF_01148"/>
    </source>
</evidence>
<dbReference type="InterPro" id="IPR003010">
    <property type="entry name" value="C-N_Hydrolase"/>
</dbReference>
<dbReference type="EMBL" id="SODA01000013">
    <property type="protein sequence ID" value="TDW03057.1"/>
    <property type="molecule type" value="Genomic_DNA"/>
</dbReference>
<evidence type="ECO:0000256" key="3">
    <source>
        <dbReference type="ARBA" id="ARBA00022679"/>
    </source>
</evidence>
<evidence type="ECO:0000256" key="2">
    <source>
        <dbReference type="ARBA" id="ARBA00022475"/>
    </source>
</evidence>
<feature type="transmembrane region" description="Helical" evidence="8">
    <location>
        <begin position="121"/>
        <end position="145"/>
    </location>
</feature>
<evidence type="ECO:0000313" key="11">
    <source>
        <dbReference type="Proteomes" id="UP000294697"/>
    </source>
</evidence>
<dbReference type="PROSITE" id="PS50263">
    <property type="entry name" value="CN_HYDROLASE"/>
    <property type="match status" value="1"/>
</dbReference>
<evidence type="ECO:0000256" key="1">
    <source>
        <dbReference type="ARBA" id="ARBA00004651"/>
    </source>
</evidence>
<feature type="domain" description="CN hydrolase" evidence="9">
    <location>
        <begin position="228"/>
        <end position="463"/>
    </location>
</feature>
<comment type="similarity">
    <text evidence="8">Belongs to the CN hydrolase family. Apolipoprotein N-acyltransferase subfamily.</text>
</comment>
<dbReference type="InterPro" id="IPR045378">
    <property type="entry name" value="LNT_N"/>
</dbReference>
<dbReference type="Gene3D" id="3.60.110.10">
    <property type="entry name" value="Carbon-nitrogen hydrolase"/>
    <property type="match status" value="1"/>
</dbReference>
<evidence type="ECO:0000256" key="7">
    <source>
        <dbReference type="ARBA" id="ARBA00023315"/>
    </source>
</evidence>
<keyword evidence="6 8" id="KW-0472">Membrane</keyword>
<keyword evidence="3 8" id="KW-0808">Transferase</keyword>
<protein>
    <recommendedName>
        <fullName evidence="8">Apolipoprotein N-acyltransferase</fullName>
        <shortName evidence="8">ALP N-acyltransferase</shortName>
        <ecNumber evidence="8">2.3.1.269</ecNumber>
    </recommendedName>
</protein>
<evidence type="ECO:0000256" key="6">
    <source>
        <dbReference type="ARBA" id="ARBA00023136"/>
    </source>
</evidence>
<name>A0A4R7Z263_9FIRM</name>
<comment type="pathway">
    <text evidence="8">Protein modification; lipoprotein biosynthesis (N-acyl transfer).</text>
</comment>
<dbReference type="Proteomes" id="UP000294697">
    <property type="component" value="Unassembled WGS sequence"/>
</dbReference>
<keyword evidence="10" id="KW-0449">Lipoprotein</keyword>
<keyword evidence="5 8" id="KW-1133">Transmembrane helix</keyword>
<keyword evidence="4 8" id="KW-0812">Transmembrane</keyword>
<comment type="function">
    <text evidence="8">Catalyzes the phospholipid dependent N-acylation of the N-terminal cysteine of apolipoprotein, the last step in lipoprotein maturation.</text>
</comment>
<dbReference type="InterPro" id="IPR036526">
    <property type="entry name" value="C-N_Hydrolase_sf"/>
</dbReference>
<evidence type="ECO:0000256" key="4">
    <source>
        <dbReference type="ARBA" id="ARBA00022692"/>
    </source>
</evidence>
<keyword evidence="2 8" id="KW-1003">Cell membrane</keyword>
<dbReference type="GO" id="GO:0016410">
    <property type="term" value="F:N-acyltransferase activity"/>
    <property type="evidence" value="ECO:0007669"/>
    <property type="project" value="UniProtKB-UniRule"/>
</dbReference>
<dbReference type="GO" id="GO:0042158">
    <property type="term" value="P:lipoprotein biosynthetic process"/>
    <property type="evidence" value="ECO:0007669"/>
    <property type="project" value="UniProtKB-UniRule"/>
</dbReference>
<dbReference type="InterPro" id="IPR004563">
    <property type="entry name" value="Apolipo_AcylTrfase"/>
</dbReference>
<dbReference type="SUPFAM" id="SSF56317">
    <property type="entry name" value="Carbon-nitrogen hydrolase"/>
    <property type="match status" value="1"/>
</dbReference>